<accession>A0A5A7MYZ4</accession>
<name>A0A5A7MYZ4_9PROT</name>
<organism evidence="2 4">
    <name type="scientific">Iodidimonas gelatinilytica</name>
    <dbReference type="NCBI Taxonomy" id="1236966"/>
    <lineage>
        <taxon>Bacteria</taxon>
        <taxon>Pseudomonadati</taxon>
        <taxon>Pseudomonadota</taxon>
        <taxon>Alphaproteobacteria</taxon>
        <taxon>Iodidimonadales</taxon>
        <taxon>Iodidimonadaceae</taxon>
        <taxon>Iodidimonas</taxon>
    </lineage>
</organism>
<protein>
    <recommendedName>
        <fullName evidence="5">Surface antigen domain-containing protein</fullName>
    </recommendedName>
</protein>
<evidence type="ECO:0008006" key="5">
    <source>
        <dbReference type="Google" id="ProtNLM"/>
    </source>
</evidence>
<dbReference type="Proteomes" id="UP000322084">
    <property type="component" value="Unassembled WGS sequence"/>
</dbReference>
<evidence type="ECO:0000313" key="1">
    <source>
        <dbReference type="EMBL" id="GEQ97741.1"/>
    </source>
</evidence>
<accession>A0A5A7MP94</accession>
<proteinExistence type="predicted"/>
<dbReference type="EMBL" id="BKCM01000007">
    <property type="protein sequence ID" value="GER01007.1"/>
    <property type="molecule type" value="Genomic_DNA"/>
</dbReference>
<evidence type="ECO:0000313" key="4">
    <source>
        <dbReference type="Proteomes" id="UP000325187"/>
    </source>
</evidence>
<reference evidence="3 4" key="1">
    <citation type="submission" date="2019-09" db="EMBL/GenBank/DDBJ databases">
        <title>NBRP : Genome information of microbial organism related human and environment.</title>
        <authorList>
            <person name="Hattori M."/>
            <person name="Oshima K."/>
            <person name="Inaba H."/>
            <person name="Suda W."/>
            <person name="Sakamoto M."/>
            <person name="Iino T."/>
            <person name="Kitahara M."/>
            <person name="Oshida Y."/>
            <person name="Iida T."/>
            <person name="Kudo T."/>
            <person name="Itoh T."/>
            <person name="Ohkuma M."/>
        </authorList>
    </citation>
    <scope>NUCLEOTIDE SEQUENCE [LARGE SCALE GENOMIC DNA]</scope>
    <source>
        <strain evidence="1 3">Hi-2</strain>
        <strain evidence="2 4">Mie-1</strain>
    </source>
</reference>
<evidence type="ECO:0000313" key="3">
    <source>
        <dbReference type="Proteomes" id="UP000322084"/>
    </source>
</evidence>
<dbReference type="AlphaFoldDB" id="A0A5A7MYZ4"/>
<comment type="caution">
    <text evidence="2">The sequence shown here is derived from an EMBL/GenBank/DDBJ whole genome shotgun (WGS) entry which is preliminary data.</text>
</comment>
<keyword evidence="4" id="KW-1185">Reference proteome</keyword>
<sequence length="170" mass="17933">MALSGLSVIAASPAEAGPRNYSYGGGHYGGSYGSYRGGRHYNRGHHYRGRHRGGHGAANVLLGVGAGLLLYSAIDSANDRRHASAYGGGYYAPQRVYGVAQPPQYAERPGPIPARAAPVGEQAASDCLQTREYQTTITIGGEEKDAYGTACLQPDGDWKMGSPTLVPDYE</sequence>
<dbReference type="Proteomes" id="UP000325187">
    <property type="component" value="Unassembled WGS sequence"/>
</dbReference>
<evidence type="ECO:0000313" key="2">
    <source>
        <dbReference type="EMBL" id="GER01007.1"/>
    </source>
</evidence>
<gene>
    <name evidence="1" type="ORF">JCM17844_13780</name>
    <name evidence="2" type="ORF">JCM17845_16300</name>
</gene>
<dbReference type="EMBL" id="BKCL01000003">
    <property type="protein sequence ID" value="GEQ97741.1"/>
    <property type="molecule type" value="Genomic_DNA"/>
</dbReference>